<evidence type="ECO:0000256" key="2">
    <source>
        <dbReference type="ARBA" id="ARBA00023015"/>
    </source>
</evidence>
<dbReference type="InterPro" id="IPR000847">
    <property type="entry name" value="LysR_HTH_N"/>
</dbReference>
<dbReference type="Gene3D" id="3.40.190.290">
    <property type="match status" value="1"/>
</dbReference>
<organism evidence="7 8">
    <name type="scientific">Cronobacter turicensis (strain DSM 18703 / CCUG 55852 / LMG 23827 / z3032)</name>
    <dbReference type="NCBI Taxonomy" id="693216"/>
    <lineage>
        <taxon>Bacteria</taxon>
        <taxon>Pseudomonadati</taxon>
        <taxon>Pseudomonadota</taxon>
        <taxon>Gammaproteobacteria</taxon>
        <taxon>Enterobacterales</taxon>
        <taxon>Enterobacteriaceae</taxon>
        <taxon>Cronobacter</taxon>
    </lineage>
</organism>
<keyword evidence="5" id="KW-0804">Transcription</keyword>
<dbReference type="PANTHER" id="PTHR30126:SF22">
    <property type="entry name" value="HTH-TYPE TRANSCRIPTIONAL REGULATOR YHAJ-RELATED"/>
    <property type="match status" value="1"/>
</dbReference>
<reference evidence="7 8" key="1">
    <citation type="journal article" date="2010" name="J. Bacteriol.">
        <title>Complete Genome Sequence of Cronobacter turicensis LMG 23827, a foodborne pathogen causing deaths in neonates.</title>
        <authorList>
            <person name="Stephan R."/>
            <person name="Lehner A."/>
            <person name="Tischler P."/>
            <person name="Rattei T."/>
        </authorList>
    </citation>
    <scope>NUCLEOTIDE SEQUENCE [LARGE SCALE GENOMIC DNA]</scope>
    <source>
        <strain evidence="8">DSM 18703 / CCUG 55852 / LMG 23827 / z3032</strain>
    </source>
</reference>
<dbReference type="KEGG" id="ctu:CTU_04440"/>
<dbReference type="HOGENOM" id="CLU_039613_35_1_6"/>
<reference evidence="8" key="2">
    <citation type="journal article" date="2011" name="J. Bacteriol.">
        <title>Complete genome sequence of Cronobacter turicensis LMG 23827, a food-borne pathogen causing deaths in neonates.</title>
        <authorList>
            <person name="Stephan R."/>
            <person name="Lehner A."/>
            <person name="Tischler P."/>
            <person name="Rattei T."/>
        </authorList>
    </citation>
    <scope>NUCLEOTIDE SEQUENCE [LARGE SCALE GENOMIC DNA]</scope>
    <source>
        <strain evidence="8">DSM 18703 / CCUG 55852 / LMG 23827 / z3032</strain>
    </source>
</reference>
<dbReference type="InterPro" id="IPR036390">
    <property type="entry name" value="WH_DNA-bd_sf"/>
</dbReference>
<dbReference type="FunFam" id="3.40.190.290:FF:000004">
    <property type="entry name" value="LysR family transcriptional regulator"/>
    <property type="match status" value="1"/>
</dbReference>
<dbReference type="InterPro" id="IPR036388">
    <property type="entry name" value="WH-like_DNA-bd_sf"/>
</dbReference>
<dbReference type="Pfam" id="PF03466">
    <property type="entry name" value="LysR_substrate"/>
    <property type="match status" value="1"/>
</dbReference>
<keyword evidence="3" id="KW-0238">DNA-binding</keyword>
<dbReference type="Pfam" id="PF00126">
    <property type="entry name" value="HTH_1"/>
    <property type="match status" value="1"/>
</dbReference>
<dbReference type="EMBL" id="FN543093">
    <property type="protein sequence ID" value="CBA27471.1"/>
    <property type="molecule type" value="Genomic_DNA"/>
</dbReference>
<dbReference type="AlphaFoldDB" id="C9XU61"/>
<protein>
    <submittedName>
        <fullName evidence="7">Uncharacterized HTH-type transcriptional regulator yhaJ</fullName>
    </submittedName>
</protein>
<evidence type="ECO:0000256" key="3">
    <source>
        <dbReference type="ARBA" id="ARBA00023125"/>
    </source>
</evidence>
<accession>C9XU61</accession>
<evidence type="ECO:0000313" key="7">
    <source>
        <dbReference type="EMBL" id="CBA27471.1"/>
    </source>
</evidence>
<evidence type="ECO:0000256" key="1">
    <source>
        <dbReference type="ARBA" id="ARBA00009437"/>
    </source>
</evidence>
<dbReference type="FunFam" id="1.10.10.10:FF:000063">
    <property type="entry name" value="LysR family transcriptional regulator"/>
    <property type="match status" value="1"/>
</dbReference>
<dbReference type="GO" id="GO:0000976">
    <property type="term" value="F:transcription cis-regulatory region binding"/>
    <property type="evidence" value="ECO:0007669"/>
    <property type="project" value="TreeGrafter"/>
</dbReference>
<evidence type="ECO:0000256" key="5">
    <source>
        <dbReference type="ARBA" id="ARBA00023163"/>
    </source>
</evidence>
<evidence type="ECO:0000259" key="6">
    <source>
        <dbReference type="PROSITE" id="PS50931"/>
    </source>
</evidence>
<dbReference type="GO" id="GO:0003700">
    <property type="term" value="F:DNA-binding transcription factor activity"/>
    <property type="evidence" value="ECO:0007669"/>
    <property type="project" value="InterPro"/>
</dbReference>
<evidence type="ECO:0000313" key="8">
    <source>
        <dbReference type="Proteomes" id="UP000002069"/>
    </source>
</evidence>
<dbReference type="Proteomes" id="UP000002069">
    <property type="component" value="Chromosome"/>
</dbReference>
<keyword evidence="8" id="KW-1185">Reference proteome</keyword>
<name>C9XU61_CROTZ</name>
<dbReference type="Gene3D" id="1.10.10.10">
    <property type="entry name" value="Winged helix-like DNA-binding domain superfamily/Winged helix DNA-binding domain"/>
    <property type="match status" value="1"/>
</dbReference>
<dbReference type="SUPFAM" id="SSF53850">
    <property type="entry name" value="Periplasmic binding protein-like II"/>
    <property type="match status" value="1"/>
</dbReference>
<keyword evidence="2" id="KW-0805">Transcription regulation</keyword>
<evidence type="ECO:0000256" key="4">
    <source>
        <dbReference type="ARBA" id="ARBA00023159"/>
    </source>
</evidence>
<proteinExistence type="inferred from homology"/>
<dbReference type="PATRIC" id="fig|693216.3.peg.427"/>
<dbReference type="PANTHER" id="PTHR30126">
    <property type="entry name" value="HTH-TYPE TRANSCRIPTIONAL REGULATOR"/>
    <property type="match status" value="1"/>
</dbReference>
<dbReference type="SUPFAM" id="SSF46785">
    <property type="entry name" value="Winged helix' DNA-binding domain"/>
    <property type="match status" value="1"/>
</dbReference>
<comment type="similarity">
    <text evidence="1">Belongs to the LysR transcriptional regulatory family.</text>
</comment>
<dbReference type="InterPro" id="IPR005119">
    <property type="entry name" value="LysR_subst-bd"/>
</dbReference>
<dbReference type="PROSITE" id="PS50931">
    <property type="entry name" value="HTH_LYSR"/>
    <property type="match status" value="1"/>
</dbReference>
<feature type="domain" description="HTH lysR-type" evidence="6">
    <location>
        <begin position="20"/>
        <end position="77"/>
    </location>
</feature>
<sequence length="312" mass="34998">MCWVYSNFLNENLMAKERALTLEALRVMDAIDRRGSFAAAADELGRVPSALSYTMQKLEEELDVVLFDRSGHRTKFTNVGRMLLERGRVLLEAADKLTTDAEALARGWETHLTIVAEALVPTPCLFPLVDKLAAKANTQLSFITEVLAGAWERLEQGRADIVIAPDMHFRSSSEINSRKLYTLMNVYVAAPDHPIHDEPEPLSEVTRVKYRGVAVADTARERPVLTVQLLDKQPRLTVTSIEDKRQALLAGLGVATMPYPLVEKDIAEGRLRVVSPESTSEVDIIMAWRRDSMGEAKAWCLREIPKLFNVKR</sequence>
<gene>
    <name evidence="7" type="primary">yhaJ</name>
    <name evidence="7" type="ordered locus">Ctu_04440</name>
</gene>
<keyword evidence="4" id="KW-0010">Activator</keyword>